<dbReference type="InterPro" id="IPR040010">
    <property type="entry name" value="ZN608/ZN609"/>
</dbReference>
<feature type="compositionally biased region" description="Polar residues" evidence="1">
    <location>
        <begin position="83"/>
        <end position="103"/>
    </location>
</feature>
<dbReference type="Proteomes" id="UP001152888">
    <property type="component" value="Unassembled WGS sequence"/>
</dbReference>
<dbReference type="InterPro" id="IPR013087">
    <property type="entry name" value="Znf_C2H2_type"/>
</dbReference>
<evidence type="ECO:0000313" key="4">
    <source>
        <dbReference type="Proteomes" id="UP001152888"/>
    </source>
</evidence>
<dbReference type="GO" id="GO:0006357">
    <property type="term" value="P:regulation of transcription by RNA polymerase II"/>
    <property type="evidence" value="ECO:0007669"/>
    <property type="project" value="TreeGrafter"/>
</dbReference>
<dbReference type="EMBL" id="CAKOFQ010006832">
    <property type="protein sequence ID" value="CAH1975028.1"/>
    <property type="molecule type" value="Genomic_DNA"/>
</dbReference>
<keyword evidence="4" id="KW-1185">Reference proteome</keyword>
<feature type="compositionally biased region" description="Polar residues" evidence="1">
    <location>
        <begin position="115"/>
        <end position="126"/>
    </location>
</feature>
<name>A0A9P0P8V9_ACAOB</name>
<feature type="compositionally biased region" description="Low complexity" evidence="1">
    <location>
        <begin position="491"/>
        <end position="503"/>
    </location>
</feature>
<feature type="compositionally biased region" description="Gly residues" evidence="1">
    <location>
        <begin position="7"/>
        <end position="30"/>
    </location>
</feature>
<feature type="region of interest" description="Disordered" evidence="1">
    <location>
        <begin position="548"/>
        <end position="647"/>
    </location>
</feature>
<feature type="compositionally biased region" description="Polar residues" evidence="1">
    <location>
        <begin position="665"/>
        <end position="675"/>
    </location>
</feature>
<feature type="compositionally biased region" description="Polar residues" evidence="1">
    <location>
        <begin position="689"/>
        <end position="699"/>
    </location>
</feature>
<feature type="region of interest" description="Disordered" evidence="1">
    <location>
        <begin position="1"/>
        <end position="286"/>
    </location>
</feature>
<comment type="caution">
    <text evidence="3">The sequence shown here is derived from an EMBL/GenBank/DDBJ whole genome shotgun (WGS) entry which is preliminary data.</text>
</comment>
<sequence>MASSNASGGGATGGVSSGGVGVGAGVGGAQGTTAPGKAGATAASKMHIEHSATTTDKGLKMKIKRTKPGTKTSEAKHEIVKSSALTQNAQGGANATVEQNGTADQADMKAPSPNQPQQNQTAQSVSHSKHSSGGNTAGGGGSSGSTGSGGMSNAASIMAAAAAAAAAQAANQNNTSSSNKRSSSGHRNRDKTREKHSSSGTTVLSTSDSTKPPKSPPEMNGRPPSGGQSVPRAVFPPASTGPGPPPAPSPKPPNSPAGQPQIGTGAVATGHDDGSGASPPPIKKLKTENKEVTDVCVGTSVGTITEPDCLGPCEPGTSVTLEGIVWHETEGGVLVVNVTWRGKTYVGTLLDCTRHDWAPPRFCDSPTSDLDNRTPKGRETRSSAHSKLRNGGAAGNSTTTGSVGGAKGRRNGNANSGSGAASGGGGTAPASPTGTFVPPRPDNKRKQRSGEEESNTGNNGNGSAQTQQNATPHGATPSGATVSQAAKKAKSSTPTVVVTTTPSHSPPPSPVLLECPEPNCSKKYKHINGLKYHQSHAHGSITAVSAGTAVPDDIDMDTKDISENDESNIEAPSPATPVKSPEKPVATDSPTSIPVATKKDPAPTEAVSQPSTPPSPAATPQEVVPGMPASPAGTQQDKGQQVAVPGATAAATQQQVVKPGVLRYTPTQGQPQQQDEYGIGVFSPPQGKPQVTGNFCNRV</sequence>
<dbReference type="AlphaFoldDB" id="A0A9P0P8V9"/>
<accession>A0A9P0P8V9</accession>
<feature type="compositionally biased region" description="Gly residues" evidence="1">
    <location>
        <begin position="135"/>
        <end position="150"/>
    </location>
</feature>
<dbReference type="OrthoDB" id="5863628at2759"/>
<proteinExistence type="predicted"/>
<evidence type="ECO:0000313" key="3">
    <source>
        <dbReference type="EMBL" id="CAH1975028.1"/>
    </source>
</evidence>
<feature type="compositionally biased region" description="Basic and acidic residues" evidence="1">
    <location>
        <begin position="370"/>
        <end position="382"/>
    </location>
</feature>
<dbReference type="PANTHER" id="PTHR21564">
    <property type="entry name" value="BRAKELESS PROTEIN"/>
    <property type="match status" value="1"/>
</dbReference>
<dbReference type="PANTHER" id="PTHR21564:SF5">
    <property type="entry name" value="SCRIBBLER, ISOFORM J"/>
    <property type="match status" value="1"/>
</dbReference>
<protein>
    <recommendedName>
        <fullName evidence="2">C2H2-type domain-containing protein</fullName>
    </recommendedName>
</protein>
<feature type="compositionally biased region" description="Basic and acidic residues" evidence="1">
    <location>
        <begin position="441"/>
        <end position="451"/>
    </location>
</feature>
<dbReference type="PROSITE" id="PS00028">
    <property type="entry name" value="ZINC_FINGER_C2H2_1"/>
    <property type="match status" value="1"/>
</dbReference>
<feature type="compositionally biased region" description="Pro residues" evidence="1">
    <location>
        <begin position="242"/>
        <end position="255"/>
    </location>
</feature>
<evidence type="ECO:0000256" key="1">
    <source>
        <dbReference type="SAM" id="MobiDB-lite"/>
    </source>
</evidence>
<organism evidence="3 4">
    <name type="scientific">Acanthoscelides obtectus</name>
    <name type="common">Bean weevil</name>
    <name type="synonym">Bruchus obtectus</name>
    <dbReference type="NCBI Taxonomy" id="200917"/>
    <lineage>
        <taxon>Eukaryota</taxon>
        <taxon>Metazoa</taxon>
        <taxon>Ecdysozoa</taxon>
        <taxon>Arthropoda</taxon>
        <taxon>Hexapoda</taxon>
        <taxon>Insecta</taxon>
        <taxon>Pterygota</taxon>
        <taxon>Neoptera</taxon>
        <taxon>Endopterygota</taxon>
        <taxon>Coleoptera</taxon>
        <taxon>Polyphaga</taxon>
        <taxon>Cucujiformia</taxon>
        <taxon>Chrysomeloidea</taxon>
        <taxon>Chrysomelidae</taxon>
        <taxon>Bruchinae</taxon>
        <taxon>Bruchini</taxon>
        <taxon>Acanthoscelides</taxon>
    </lineage>
</organism>
<gene>
    <name evidence="3" type="ORF">ACAOBT_LOCUS11413</name>
</gene>
<feature type="region of interest" description="Disordered" evidence="1">
    <location>
        <begin position="356"/>
        <end position="512"/>
    </location>
</feature>
<feature type="region of interest" description="Disordered" evidence="1">
    <location>
        <begin position="665"/>
        <end position="699"/>
    </location>
</feature>
<feature type="domain" description="C2H2-type" evidence="2">
    <location>
        <begin position="515"/>
        <end position="538"/>
    </location>
</feature>
<evidence type="ECO:0000259" key="2">
    <source>
        <dbReference type="PROSITE" id="PS00028"/>
    </source>
</evidence>
<feature type="compositionally biased region" description="Low complexity" evidence="1">
    <location>
        <begin position="455"/>
        <end position="470"/>
    </location>
</feature>
<reference evidence="3" key="1">
    <citation type="submission" date="2022-03" db="EMBL/GenBank/DDBJ databases">
        <authorList>
            <person name="Sayadi A."/>
        </authorList>
    </citation>
    <scope>NUCLEOTIDE SEQUENCE</scope>
</reference>
<feature type="compositionally biased region" description="Low complexity" evidence="1">
    <location>
        <begin position="151"/>
        <end position="182"/>
    </location>
</feature>
<dbReference type="GO" id="GO:0005634">
    <property type="term" value="C:nucleus"/>
    <property type="evidence" value="ECO:0007669"/>
    <property type="project" value="TreeGrafter"/>
</dbReference>
<feature type="compositionally biased region" description="Low complexity" evidence="1">
    <location>
        <begin position="31"/>
        <end position="43"/>
    </location>
</feature>